<comment type="caution">
    <text evidence="2">The sequence shown here is derived from an EMBL/GenBank/DDBJ whole genome shotgun (WGS) entry which is preliminary data.</text>
</comment>
<accession>A0ABP1R2D4</accession>
<feature type="chain" id="PRO_5047005687" evidence="1">
    <location>
        <begin position="19"/>
        <end position="89"/>
    </location>
</feature>
<keyword evidence="3" id="KW-1185">Reference proteome</keyword>
<feature type="signal peptide" evidence="1">
    <location>
        <begin position="1"/>
        <end position="18"/>
    </location>
</feature>
<evidence type="ECO:0000313" key="3">
    <source>
        <dbReference type="Proteomes" id="UP001642540"/>
    </source>
</evidence>
<name>A0ABP1R2D4_9HEXA</name>
<reference evidence="2 3" key="1">
    <citation type="submission" date="2024-08" db="EMBL/GenBank/DDBJ databases">
        <authorList>
            <person name="Cucini C."/>
            <person name="Frati F."/>
        </authorList>
    </citation>
    <scope>NUCLEOTIDE SEQUENCE [LARGE SCALE GENOMIC DNA]</scope>
</reference>
<keyword evidence="1" id="KW-0732">Signal</keyword>
<evidence type="ECO:0000256" key="1">
    <source>
        <dbReference type="SAM" id="SignalP"/>
    </source>
</evidence>
<proteinExistence type="predicted"/>
<protein>
    <submittedName>
        <fullName evidence="2">Uncharacterized protein</fullName>
    </submittedName>
</protein>
<organism evidence="2 3">
    <name type="scientific">Orchesella dallaii</name>
    <dbReference type="NCBI Taxonomy" id="48710"/>
    <lineage>
        <taxon>Eukaryota</taxon>
        <taxon>Metazoa</taxon>
        <taxon>Ecdysozoa</taxon>
        <taxon>Arthropoda</taxon>
        <taxon>Hexapoda</taxon>
        <taxon>Collembola</taxon>
        <taxon>Entomobryomorpha</taxon>
        <taxon>Entomobryoidea</taxon>
        <taxon>Orchesellidae</taxon>
        <taxon>Orchesellinae</taxon>
        <taxon>Orchesella</taxon>
    </lineage>
</organism>
<gene>
    <name evidence="2" type="ORF">ODALV1_LOCUS17887</name>
</gene>
<sequence length="89" mass="9890">MNKVAILLLGLLFVSAHAVPASEDEVSESEKKTFQETVSIEDMEGAHVNAVTPLKSIFLPSMARNACWICGYPVRDLDQLITVFFMNFN</sequence>
<evidence type="ECO:0000313" key="2">
    <source>
        <dbReference type="EMBL" id="CAL8117894.1"/>
    </source>
</evidence>
<dbReference type="Proteomes" id="UP001642540">
    <property type="component" value="Unassembled WGS sequence"/>
</dbReference>
<dbReference type="EMBL" id="CAXLJM020000057">
    <property type="protein sequence ID" value="CAL8117894.1"/>
    <property type="molecule type" value="Genomic_DNA"/>
</dbReference>